<protein>
    <submittedName>
        <fullName evidence="1">Uncharacterized protein</fullName>
    </submittedName>
</protein>
<dbReference type="Proteomes" id="UP000076503">
    <property type="component" value="Unassembled WGS sequence"/>
</dbReference>
<dbReference type="EMBL" id="AUXZ01000083">
    <property type="protein sequence ID" value="KZN49146.1"/>
    <property type="molecule type" value="Genomic_DNA"/>
</dbReference>
<dbReference type="PATRIC" id="fig|1365251.3.peg.3341"/>
<evidence type="ECO:0000313" key="1">
    <source>
        <dbReference type="EMBL" id="KZN49146.1"/>
    </source>
</evidence>
<gene>
    <name evidence="1" type="ORF">N476_20115</name>
</gene>
<name>A0A167DP27_9GAMM</name>
<accession>A0A167DP27</accession>
<dbReference type="OrthoDB" id="6311153at2"/>
<dbReference type="RefSeq" id="WP_063362687.1">
    <property type="nucleotide sequence ID" value="NZ_AUXZ01000083.1"/>
</dbReference>
<organism evidence="1 2">
    <name type="scientific">Pseudoalteromonas luteoviolacea H33</name>
    <dbReference type="NCBI Taxonomy" id="1365251"/>
    <lineage>
        <taxon>Bacteria</taxon>
        <taxon>Pseudomonadati</taxon>
        <taxon>Pseudomonadota</taxon>
        <taxon>Gammaproteobacteria</taxon>
        <taxon>Alteromonadales</taxon>
        <taxon>Pseudoalteromonadaceae</taxon>
        <taxon>Pseudoalteromonas</taxon>
    </lineage>
</organism>
<evidence type="ECO:0000313" key="2">
    <source>
        <dbReference type="Proteomes" id="UP000076503"/>
    </source>
</evidence>
<reference evidence="1 2" key="1">
    <citation type="submission" date="2013-07" db="EMBL/GenBank/DDBJ databases">
        <title>Comparative Genomic and Metabolomic Analysis of Twelve Strains of Pseudoalteromonas luteoviolacea.</title>
        <authorList>
            <person name="Vynne N.G."/>
            <person name="Mansson M."/>
            <person name="Gram L."/>
        </authorList>
    </citation>
    <scope>NUCLEOTIDE SEQUENCE [LARGE SCALE GENOMIC DNA]</scope>
    <source>
        <strain evidence="1 2">H33</strain>
    </source>
</reference>
<comment type="caution">
    <text evidence="1">The sequence shown here is derived from an EMBL/GenBank/DDBJ whole genome shotgun (WGS) entry which is preliminary data.</text>
</comment>
<sequence length="210" mass="24327">MNLTPEELKLLHEVETSHLNENDSLLQQNNSIEQLKKRIYQLWLVEPLALYLAHNQYFAKKSCIDSILLGEETYHNDINEHKITTLLTLINKLPDIVDTSKCPRSWRFYPSPSITFSLTYPKIICQVQSLSLSGACVAAFPLSGAEHVKYFAKKHAYLELSDNLHIHVYIERAIARNQNYIALQFNHHTRENPMLKLLILSHYLNSKIKS</sequence>
<proteinExistence type="predicted"/>
<dbReference type="AlphaFoldDB" id="A0A167DP27"/>